<keyword evidence="8" id="KW-1185">Reference proteome</keyword>
<dbReference type="InterPro" id="IPR036922">
    <property type="entry name" value="Rieske_2Fe-2S_sf"/>
</dbReference>
<dbReference type="SUPFAM" id="SSF51905">
    <property type="entry name" value="FAD/NAD(P)-binding domain"/>
    <property type="match status" value="1"/>
</dbReference>
<dbReference type="PROSITE" id="PS51296">
    <property type="entry name" value="RIESKE"/>
    <property type="match status" value="1"/>
</dbReference>
<dbReference type="CDD" id="cd03477">
    <property type="entry name" value="Rieske_YhfW_C"/>
    <property type="match status" value="1"/>
</dbReference>
<sequence length="510" mass="56297">MSSDEKKQALNAAPEPYWRETASFDSYPALDQDTEVDIAIVGGGIAGITAGYELAKQGKNVAIIEADNILNGTTGHTTAKITAQHGLIYDELIQHFGVDLTKTYYQANDDALQYIKKNVSSLQIDCDLTEEDAYVYAITEKYDQKVRKEFTAYNKLGIDGELVEQLPIDLPIKSAVVMKKQAQYHPLKYLKALVEEFTKSGGTIYEKTTAVDIQEGSNPVIVTKDGRKVTCSNVLICSHFPFFDGKGFYFAKMYASRSYILGIKAKKDFPGGMYLNAESPSRSLRFTDTNGEKLILVGGEDHKTGQGKDTVKHYEALEEYAESVLGIEENPYRWSAQDLISVDKVPYIGQLTSSHKNIFVATGFKKWGMTSGTAAGMILSDLIVKKASPYEEIFSPSRFAADPSIKHFLQQNGDVAKHLIKGKLTPASTSPEDLKEGEAGHVTVNGQKGGAFRDEEGNLHIVDTTCTHMGCEVHWNHGERTWDCPCHGSRFSFDGEVLEGPAKKPLKKLD</sequence>
<dbReference type="PANTHER" id="PTHR13847">
    <property type="entry name" value="SARCOSINE DEHYDROGENASE-RELATED"/>
    <property type="match status" value="1"/>
</dbReference>
<dbReference type="InterPro" id="IPR017941">
    <property type="entry name" value="Rieske_2Fe-2S"/>
</dbReference>
<keyword evidence="5" id="KW-1015">Disulfide bond</keyword>
<dbReference type="Gene3D" id="3.30.9.10">
    <property type="entry name" value="D-Amino Acid Oxidase, subunit A, domain 2"/>
    <property type="match status" value="1"/>
</dbReference>
<dbReference type="EMBL" id="QXIR01000036">
    <property type="protein sequence ID" value="RIW29086.1"/>
    <property type="molecule type" value="Genomic_DNA"/>
</dbReference>
<organism evidence="7 8">
    <name type="scientific">Bacillus salacetis</name>
    <dbReference type="NCBI Taxonomy" id="2315464"/>
    <lineage>
        <taxon>Bacteria</taxon>
        <taxon>Bacillati</taxon>
        <taxon>Bacillota</taxon>
        <taxon>Bacilli</taxon>
        <taxon>Bacillales</taxon>
        <taxon>Bacillaceae</taxon>
        <taxon>Bacillus</taxon>
    </lineage>
</organism>
<gene>
    <name evidence="7" type="ORF">D3H55_19735</name>
</gene>
<evidence type="ECO:0000313" key="7">
    <source>
        <dbReference type="EMBL" id="RIW29086.1"/>
    </source>
</evidence>
<dbReference type="InterPro" id="IPR038010">
    <property type="entry name" value="YhfW_C"/>
</dbReference>
<keyword evidence="1" id="KW-0001">2Fe-2S</keyword>
<evidence type="ECO:0000256" key="2">
    <source>
        <dbReference type="ARBA" id="ARBA00022723"/>
    </source>
</evidence>
<dbReference type="PANTHER" id="PTHR13847:SF274">
    <property type="entry name" value="RIESKE 2FE-2S IRON-SULFUR PROTEIN YHFW-RELATED"/>
    <property type="match status" value="1"/>
</dbReference>
<dbReference type="GO" id="GO:0051537">
    <property type="term" value="F:2 iron, 2 sulfur cluster binding"/>
    <property type="evidence" value="ECO:0007669"/>
    <property type="project" value="UniProtKB-KW"/>
</dbReference>
<dbReference type="OrthoDB" id="9767869at2"/>
<dbReference type="SUPFAM" id="SSF50022">
    <property type="entry name" value="ISP domain"/>
    <property type="match status" value="1"/>
</dbReference>
<feature type="domain" description="Rieske" evidence="6">
    <location>
        <begin position="426"/>
        <end position="510"/>
    </location>
</feature>
<accession>A0A3A1QPV6</accession>
<dbReference type="GO" id="GO:0016020">
    <property type="term" value="C:membrane"/>
    <property type="evidence" value="ECO:0007669"/>
    <property type="project" value="InterPro"/>
</dbReference>
<dbReference type="GO" id="GO:0016705">
    <property type="term" value="F:oxidoreductase activity, acting on paired donors, with incorporation or reduction of molecular oxygen"/>
    <property type="evidence" value="ECO:0007669"/>
    <property type="project" value="UniProtKB-ARBA"/>
</dbReference>
<evidence type="ECO:0000256" key="5">
    <source>
        <dbReference type="ARBA" id="ARBA00023157"/>
    </source>
</evidence>
<keyword evidence="2" id="KW-0479">Metal-binding</keyword>
<dbReference type="PRINTS" id="PR00162">
    <property type="entry name" value="RIESKE"/>
</dbReference>
<dbReference type="Proteomes" id="UP000265801">
    <property type="component" value="Unassembled WGS sequence"/>
</dbReference>
<proteinExistence type="predicted"/>
<keyword evidence="3" id="KW-0408">Iron</keyword>
<evidence type="ECO:0000256" key="4">
    <source>
        <dbReference type="ARBA" id="ARBA00023014"/>
    </source>
</evidence>
<dbReference type="Pfam" id="PF00355">
    <property type="entry name" value="Rieske"/>
    <property type="match status" value="1"/>
</dbReference>
<dbReference type="InterPro" id="IPR005805">
    <property type="entry name" value="Rieske_Fe-S_prot_C"/>
</dbReference>
<dbReference type="Pfam" id="PF01266">
    <property type="entry name" value="DAO"/>
    <property type="match status" value="1"/>
</dbReference>
<dbReference type="GO" id="GO:0005737">
    <property type="term" value="C:cytoplasm"/>
    <property type="evidence" value="ECO:0007669"/>
    <property type="project" value="TreeGrafter"/>
</dbReference>
<evidence type="ECO:0000256" key="1">
    <source>
        <dbReference type="ARBA" id="ARBA00022714"/>
    </source>
</evidence>
<dbReference type="AlphaFoldDB" id="A0A3A1QPV6"/>
<evidence type="ECO:0000313" key="8">
    <source>
        <dbReference type="Proteomes" id="UP000265801"/>
    </source>
</evidence>
<evidence type="ECO:0000256" key="3">
    <source>
        <dbReference type="ARBA" id="ARBA00023004"/>
    </source>
</evidence>
<comment type="caution">
    <text evidence="7">The sequence shown here is derived from an EMBL/GenBank/DDBJ whole genome shotgun (WGS) entry which is preliminary data.</text>
</comment>
<protein>
    <submittedName>
        <fullName evidence="7">FAD-dependent oxidoreductase</fullName>
    </submittedName>
</protein>
<name>A0A3A1QPV6_9BACI</name>
<reference evidence="7 8" key="1">
    <citation type="submission" date="2018-09" db="EMBL/GenBank/DDBJ databases">
        <title>Bacillus saliacetes sp. nov., isolated from Thai shrimp paste (Ka-pi).</title>
        <authorList>
            <person name="Daroonpunt R."/>
            <person name="Tanasupawat S."/>
            <person name="Yiamsombut S."/>
        </authorList>
    </citation>
    <scope>NUCLEOTIDE SEQUENCE [LARGE SCALE GENOMIC DNA]</scope>
    <source>
        <strain evidence="7 8">SKP7-4</strain>
    </source>
</reference>
<dbReference type="GO" id="GO:0004497">
    <property type="term" value="F:monooxygenase activity"/>
    <property type="evidence" value="ECO:0007669"/>
    <property type="project" value="UniProtKB-ARBA"/>
</dbReference>
<keyword evidence="4" id="KW-0411">Iron-sulfur</keyword>
<dbReference type="Gene3D" id="2.102.10.10">
    <property type="entry name" value="Rieske [2Fe-2S] iron-sulphur domain"/>
    <property type="match status" value="1"/>
</dbReference>
<dbReference type="FunFam" id="2.102.10.10:FF:000014">
    <property type="entry name" value="Oxidoreductase, FAD dependent"/>
    <property type="match status" value="1"/>
</dbReference>
<dbReference type="GO" id="GO:0046872">
    <property type="term" value="F:metal ion binding"/>
    <property type="evidence" value="ECO:0007669"/>
    <property type="project" value="UniProtKB-KW"/>
</dbReference>
<dbReference type="Gene3D" id="3.50.50.60">
    <property type="entry name" value="FAD/NAD(P)-binding domain"/>
    <property type="match status" value="1"/>
</dbReference>
<dbReference type="InterPro" id="IPR006076">
    <property type="entry name" value="FAD-dep_OxRdtase"/>
</dbReference>
<dbReference type="InterPro" id="IPR036188">
    <property type="entry name" value="FAD/NAD-bd_sf"/>
</dbReference>
<dbReference type="RefSeq" id="WP_119549024.1">
    <property type="nucleotide sequence ID" value="NZ_QXIR01000036.1"/>
</dbReference>
<evidence type="ECO:0000259" key="6">
    <source>
        <dbReference type="PROSITE" id="PS51296"/>
    </source>
</evidence>